<reference evidence="6" key="1">
    <citation type="journal article" date="2019" name="Int. J. Syst. Evol. Microbiol.">
        <title>The Global Catalogue of Microorganisms (GCM) 10K type strain sequencing project: providing services to taxonomists for standard genome sequencing and annotation.</title>
        <authorList>
            <consortium name="The Broad Institute Genomics Platform"/>
            <consortium name="The Broad Institute Genome Sequencing Center for Infectious Disease"/>
            <person name="Wu L."/>
            <person name="Ma J."/>
        </authorList>
    </citation>
    <scope>NUCLEOTIDE SEQUENCE [LARGE SCALE GENOMIC DNA]</scope>
    <source>
        <strain evidence="6">JCM 13008</strain>
    </source>
</reference>
<keyword evidence="3" id="KW-0804">Transcription</keyword>
<evidence type="ECO:0000313" key="5">
    <source>
        <dbReference type="EMBL" id="GAA1096457.1"/>
    </source>
</evidence>
<sequence length="833" mass="91079">MASIPTLRVEVIARPRLDSLLDDAQVRSPLTLVTAPSGYGKTVATAMWARSRADVVWVSASAATDSFTIVRGALLEALPADLRGRLALLDPEESAPDPLQLIARIATPTTVIIDDAHLLDREAVRHTIASEPALSSGLLQVVLIGQPALETAYSRELGTGLATAITAVDLAFTLDDVETLLAERDAPADPERSRRLHAASGGWPVGVRMLLLGGESDTEELEHAWDGRLADYVEHEVLARLPEELRTFVLEASTCARATPSLVFLLTGRDDSRALLAQCREQGLFIDAYADARADEHEVIYRWHDTFVNLTHTIRMRQDPDRARALHRVAAQALRRAFPGAAVEQALLADDPDLAADVIRSSWLGMLLSSQTTSLDQLCLSLPEELQSQPDILLIRACCCDILGEQSAASALRHRAQSMADADGGSEFVRRFSDLYLHSDPVAKAEAADRAQELLAGLAEAGEHPHAVFLLGWVELRLRRDPERAVEVLGSAVRAAHAAGESALAARAHANRAFALTYGGRFNEALAALDTIDAANLLDSQWESFDGGLSLFSRGYAHFYRGELVQAYDVFDRMVKEGGTDGSFLDLGRVYFALSASVLERAAVYDEAEYHLSRLSNHDRHGVPWESYKRLAAARLLEARGKAGAALEVAEPLLNRGGLPATHSLLAEMYRRLDEPALAKVALQRIERRARPRYVHVGALVTTAALTAAQGQSEDAHKYLERALLVAEPDQAWYPFLARDSVVTELLDAHPRSGSAELLLAEISRRRSAFHEAPGGTLTPREQEILHLLRTTMTTQEIAAELHLSLNTVKTHLRAIYRKLGVPNRRSAVRLMS</sequence>
<keyword evidence="2" id="KW-0238">DNA-binding</keyword>
<dbReference type="PANTHER" id="PTHR44688">
    <property type="entry name" value="DNA-BINDING TRANSCRIPTIONAL ACTIVATOR DEVR_DOSR"/>
    <property type="match status" value="1"/>
</dbReference>
<dbReference type="PRINTS" id="PR00038">
    <property type="entry name" value="HTHLUXR"/>
</dbReference>
<dbReference type="Proteomes" id="UP001501581">
    <property type="component" value="Unassembled WGS sequence"/>
</dbReference>
<keyword evidence="6" id="KW-1185">Reference proteome</keyword>
<dbReference type="RefSeq" id="WP_343992227.1">
    <property type="nucleotide sequence ID" value="NZ_BAAALG010000003.1"/>
</dbReference>
<dbReference type="Pfam" id="PF13401">
    <property type="entry name" value="AAA_22"/>
    <property type="match status" value="1"/>
</dbReference>
<dbReference type="CDD" id="cd06170">
    <property type="entry name" value="LuxR_C_like"/>
    <property type="match status" value="1"/>
</dbReference>
<feature type="domain" description="HTH luxR-type" evidence="4">
    <location>
        <begin position="771"/>
        <end position="833"/>
    </location>
</feature>
<dbReference type="SUPFAM" id="SSF52540">
    <property type="entry name" value="P-loop containing nucleoside triphosphate hydrolases"/>
    <property type="match status" value="1"/>
</dbReference>
<gene>
    <name evidence="5" type="ORF">GCM10009668_11380</name>
</gene>
<dbReference type="InterPro" id="IPR059106">
    <property type="entry name" value="WHD_MalT"/>
</dbReference>
<dbReference type="InterPro" id="IPR036388">
    <property type="entry name" value="WH-like_DNA-bd_sf"/>
</dbReference>
<evidence type="ECO:0000256" key="3">
    <source>
        <dbReference type="ARBA" id="ARBA00023163"/>
    </source>
</evidence>
<dbReference type="PANTHER" id="PTHR44688:SF16">
    <property type="entry name" value="DNA-BINDING TRANSCRIPTIONAL ACTIVATOR DEVR_DOSR"/>
    <property type="match status" value="1"/>
</dbReference>
<dbReference type="SUPFAM" id="SSF46894">
    <property type="entry name" value="C-terminal effector domain of the bipartite response regulators"/>
    <property type="match status" value="1"/>
</dbReference>
<comment type="caution">
    <text evidence="5">The sequence shown here is derived from an EMBL/GenBank/DDBJ whole genome shotgun (WGS) entry which is preliminary data.</text>
</comment>
<evidence type="ECO:0000259" key="4">
    <source>
        <dbReference type="PROSITE" id="PS50043"/>
    </source>
</evidence>
<dbReference type="PROSITE" id="PS50043">
    <property type="entry name" value="HTH_LUXR_2"/>
    <property type="match status" value="1"/>
</dbReference>
<evidence type="ECO:0000256" key="2">
    <source>
        <dbReference type="ARBA" id="ARBA00023125"/>
    </source>
</evidence>
<evidence type="ECO:0000256" key="1">
    <source>
        <dbReference type="ARBA" id="ARBA00023015"/>
    </source>
</evidence>
<proteinExistence type="predicted"/>
<organism evidence="5 6">
    <name type="scientific">Nocardioides dubius</name>
    <dbReference type="NCBI Taxonomy" id="317019"/>
    <lineage>
        <taxon>Bacteria</taxon>
        <taxon>Bacillati</taxon>
        <taxon>Actinomycetota</taxon>
        <taxon>Actinomycetes</taxon>
        <taxon>Propionibacteriales</taxon>
        <taxon>Nocardioidaceae</taxon>
        <taxon>Nocardioides</taxon>
    </lineage>
</organism>
<dbReference type="Gene3D" id="1.10.10.10">
    <property type="entry name" value="Winged helix-like DNA-binding domain superfamily/Winged helix DNA-binding domain"/>
    <property type="match status" value="1"/>
</dbReference>
<dbReference type="EMBL" id="BAAALG010000003">
    <property type="protein sequence ID" value="GAA1096457.1"/>
    <property type="molecule type" value="Genomic_DNA"/>
</dbReference>
<dbReference type="SUPFAM" id="SSF48452">
    <property type="entry name" value="TPR-like"/>
    <property type="match status" value="2"/>
</dbReference>
<dbReference type="Pfam" id="PF25873">
    <property type="entry name" value="WHD_MalT"/>
    <property type="match status" value="1"/>
</dbReference>
<dbReference type="InterPro" id="IPR027417">
    <property type="entry name" value="P-loop_NTPase"/>
</dbReference>
<dbReference type="InterPro" id="IPR011990">
    <property type="entry name" value="TPR-like_helical_dom_sf"/>
</dbReference>
<protein>
    <submittedName>
        <fullName evidence="5">LuxR C-terminal-related transcriptional regulator</fullName>
    </submittedName>
</protein>
<evidence type="ECO:0000313" key="6">
    <source>
        <dbReference type="Proteomes" id="UP001501581"/>
    </source>
</evidence>
<dbReference type="InterPro" id="IPR016032">
    <property type="entry name" value="Sig_transdc_resp-reg_C-effctor"/>
</dbReference>
<dbReference type="Pfam" id="PF00196">
    <property type="entry name" value="GerE"/>
    <property type="match status" value="1"/>
</dbReference>
<dbReference type="Gene3D" id="1.25.40.10">
    <property type="entry name" value="Tetratricopeptide repeat domain"/>
    <property type="match status" value="1"/>
</dbReference>
<dbReference type="InterPro" id="IPR000792">
    <property type="entry name" value="Tscrpt_reg_LuxR_C"/>
</dbReference>
<name>A0ABP4EA97_9ACTN</name>
<keyword evidence="1" id="KW-0805">Transcription regulation</keyword>
<dbReference type="SMART" id="SM00421">
    <property type="entry name" value="HTH_LUXR"/>
    <property type="match status" value="1"/>
</dbReference>
<accession>A0ABP4EA97</accession>
<dbReference type="InterPro" id="IPR049945">
    <property type="entry name" value="AAA_22"/>
</dbReference>